<evidence type="ECO:0000313" key="5">
    <source>
        <dbReference type="Proteomes" id="UP001396334"/>
    </source>
</evidence>
<dbReference type="InterPro" id="IPR050905">
    <property type="entry name" value="Plant_NBS-LRR"/>
</dbReference>
<proteinExistence type="predicted"/>
<dbReference type="PANTHER" id="PTHR33463">
    <property type="entry name" value="NB-ARC DOMAIN-CONTAINING PROTEIN-RELATED"/>
    <property type="match status" value="1"/>
</dbReference>
<keyword evidence="1" id="KW-0611">Plant defense</keyword>
<dbReference type="EMBL" id="JBBPBN010000126">
    <property type="protein sequence ID" value="KAK8976872.1"/>
    <property type="molecule type" value="Genomic_DNA"/>
</dbReference>
<dbReference type="PRINTS" id="PR00364">
    <property type="entry name" value="DISEASERSIST"/>
</dbReference>
<dbReference type="Pfam" id="PF00931">
    <property type="entry name" value="NB-ARC"/>
    <property type="match status" value="1"/>
</dbReference>
<feature type="domain" description="NB-ARC" evidence="3">
    <location>
        <begin position="159"/>
        <end position="284"/>
    </location>
</feature>
<keyword evidence="5" id="KW-1185">Reference proteome</keyword>
<sequence length="299" mass="33835">MGSCFSVQLSFDNFIDRGWDSIVRHANYVCKLKQTLPTLSAALEELRVQKNDVQREVDLAEQRRLTRLERVQLWLSKAETMITEAENLVADGPREINNLCLGGCASKTCIPSYKFGKKVAKMVQDIKDHMSKGAFEKVAESQPAAPVVVRPEEQPIALESMIDKVWSCIMDEDVAIIGIYGLGGVGKTTLLTQINNKFSTGPHGYIVIWALVSKDYNVRKIQDEIGGIIGFSNQSWKKKRIDQKAADIRSVLYRTRFVLLLDDLWKRVDLIEVGFRNNTRGMEICNREVEAIRLTQNGR</sequence>
<reference evidence="4 5" key="1">
    <citation type="journal article" date="2024" name="G3 (Bethesda)">
        <title>Genome assembly of Hibiscus sabdariffa L. provides insights into metabolisms of medicinal natural products.</title>
        <authorList>
            <person name="Kim T."/>
        </authorList>
    </citation>
    <scope>NUCLEOTIDE SEQUENCE [LARGE SCALE GENOMIC DNA]</scope>
    <source>
        <strain evidence="4">TK-2024</strain>
        <tissue evidence="4">Old leaves</tissue>
    </source>
</reference>
<dbReference type="InterPro" id="IPR027417">
    <property type="entry name" value="P-loop_NTPase"/>
</dbReference>
<organism evidence="4 5">
    <name type="scientific">Hibiscus sabdariffa</name>
    <name type="common">roselle</name>
    <dbReference type="NCBI Taxonomy" id="183260"/>
    <lineage>
        <taxon>Eukaryota</taxon>
        <taxon>Viridiplantae</taxon>
        <taxon>Streptophyta</taxon>
        <taxon>Embryophyta</taxon>
        <taxon>Tracheophyta</taxon>
        <taxon>Spermatophyta</taxon>
        <taxon>Magnoliopsida</taxon>
        <taxon>eudicotyledons</taxon>
        <taxon>Gunneridae</taxon>
        <taxon>Pentapetalae</taxon>
        <taxon>rosids</taxon>
        <taxon>malvids</taxon>
        <taxon>Malvales</taxon>
        <taxon>Malvaceae</taxon>
        <taxon>Malvoideae</taxon>
        <taxon>Hibiscus</taxon>
    </lineage>
</organism>
<evidence type="ECO:0000256" key="1">
    <source>
        <dbReference type="ARBA" id="ARBA00022821"/>
    </source>
</evidence>
<dbReference type="Proteomes" id="UP001396334">
    <property type="component" value="Unassembled WGS sequence"/>
</dbReference>
<dbReference type="PANTHER" id="PTHR33463:SF220">
    <property type="entry name" value="NB-ARC DOMAIN-CONTAINING PROTEIN"/>
    <property type="match status" value="1"/>
</dbReference>
<dbReference type="SUPFAM" id="SSF52540">
    <property type="entry name" value="P-loop containing nucleoside triphosphate hydrolases"/>
    <property type="match status" value="1"/>
</dbReference>
<dbReference type="InterPro" id="IPR002182">
    <property type="entry name" value="NB-ARC"/>
</dbReference>
<accession>A0ABR2NL27</accession>
<evidence type="ECO:0000256" key="2">
    <source>
        <dbReference type="SAM" id="Coils"/>
    </source>
</evidence>
<dbReference type="Gene3D" id="3.40.50.300">
    <property type="entry name" value="P-loop containing nucleotide triphosphate hydrolases"/>
    <property type="match status" value="1"/>
</dbReference>
<feature type="coiled-coil region" evidence="2">
    <location>
        <begin position="36"/>
        <end position="63"/>
    </location>
</feature>
<keyword evidence="2" id="KW-0175">Coiled coil</keyword>
<protein>
    <recommendedName>
        <fullName evidence="3">NB-ARC domain-containing protein</fullName>
    </recommendedName>
</protein>
<gene>
    <name evidence="4" type="ORF">V6N11_047639</name>
</gene>
<evidence type="ECO:0000313" key="4">
    <source>
        <dbReference type="EMBL" id="KAK8976872.1"/>
    </source>
</evidence>
<comment type="caution">
    <text evidence="4">The sequence shown here is derived from an EMBL/GenBank/DDBJ whole genome shotgun (WGS) entry which is preliminary data.</text>
</comment>
<name>A0ABR2NL27_9ROSI</name>
<evidence type="ECO:0000259" key="3">
    <source>
        <dbReference type="Pfam" id="PF00931"/>
    </source>
</evidence>